<gene>
    <name evidence="4" type="primary">patB</name>
    <name evidence="4" type="ORF">KDY119_00735</name>
</gene>
<name>A0A5P9Q759_9MICO</name>
<evidence type="ECO:0000313" key="4">
    <source>
        <dbReference type="EMBL" id="QFU97241.1"/>
    </source>
</evidence>
<dbReference type="Gene3D" id="2.60.200.20">
    <property type="match status" value="1"/>
</dbReference>
<feature type="region of interest" description="Disordered" evidence="2">
    <location>
        <begin position="313"/>
        <end position="368"/>
    </location>
</feature>
<feature type="domain" description="FHA" evidence="3">
    <location>
        <begin position="480"/>
        <end position="540"/>
    </location>
</feature>
<feature type="compositionally biased region" description="Low complexity" evidence="2">
    <location>
        <begin position="173"/>
        <end position="195"/>
    </location>
</feature>
<evidence type="ECO:0000256" key="1">
    <source>
        <dbReference type="ARBA" id="ARBA00022553"/>
    </source>
</evidence>
<dbReference type="RefSeq" id="WP_153021951.1">
    <property type="nucleotide sequence ID" value="NZ_BAABIH010000001.1"/>
</dbReference>
<evidence type="ECO:0000313" key="5">
    <source>
        <dbReference type="Proteomes" id="UP000326702"/>
    </source>
</evidence>
<accession>A0A5P9Q759</accession>
<feature type="region of interest" description="Disordered" evidence="2">
    <location>
        <begin position="261"/>
        <end position="295"/>
    </location>
</feature>
<dbReference type="Pfam" id="PF00498">
    <property type="entry name" value="FHA"/>
    <property type="match status" value="1"/>
</dbReference>
<feature type="compositionally biased region" description="Low complexity" evidence="2">
    <location>
        <begin position="339"/>
        <end position="353"/>
    </location>
</feature>
<keyword evidence="1" id="KW-0597">Phosphoprotein</keyword>
<feature type="compositionally biased region" description="Pro residues" evidence="2">
    <location>
        <begin position="396"/>
        <end position="405"/>
    </location>
</feature>
<dbReference type="Proteomes" id="UP000326702">
    <property type="component" value="Chromosome"/>
</dbReference>
<proteinExistence type="predicted"/>
<feature type="region of interest" description="Disordered" evidence="2">
    <location>
        <begin position="395"/>
        <end position="415"/>
    </location>
</feature>
<feature type="compositionally biased region" description="Acidic residues" evidence="2">
    <location>
        <begin position="198"/>
        <end position="210"/>
    </location>
</feature>
<dbReference type="EC" id="4.4.1.8" evidence="4"/>
<dbReference type="KEGG" id="lxl:KDY119_00735"/>
<feature type="region of interest" description="Disordered" evidence="2">
    <location>
        <begin position="162"/>
        <end position="220"/>
    </location>
</feature>
<dbReference type="OrthoDB" id="5485098at2"/>
<reference evidence="4 5" key="1">
    <citation type="submission" date="2019-10" db="EMBL/GenBank/DDBJ databases">
        <title>Genome sequence of Luteimicrobium xylanilyticum HY-24.</title>
        <authorList>
            <person name="Kim D.Y."/>
            <person name="Park H.-Y."/>
        </authorList>
    </citation>
    <scope>NUCLEOTIDE SEQUENCE [LARGE SCALE GENOMIC DNA]</scope>
    <source>
        <strain evidence="4 5">HY-24</strain>
    </source>
</reference>
<feature type="compositionally biased region" description="Acidic residues" evidence="2">
    <location>
        <begin position="286"/>
        <end position="295"/>
    </location>
</feature>
<dbReference type="GO" id="GO:0016829">
    <property type="term" value="F:lyase activity"/>
    <property type="evidence" value="ECO:0007669"/>
    <property type="project" value="UniProtKB-KW"/>
</dbReference>
<protein>
    <submittedName>
        <fullName evidence="4">Cystathionine beta-lyase</fullName>
        <ecNumber evidence="4">4.4.1.8</ecNumber>
    </submittedName>
</protein>
<evidence type="ECO:0000256" key="2">
    <source>
        <dbReference type="SAM" id="MobiDB-lite"/>
    </source>
</evidence>
<dbReference type="AlphaFoldDB" id="A0A5P9Q759"/>
<keyword evidence="5" id="KW-1185">Reference proteome</keyword>
<evidence type="ECO:0000259" key="3">
    <source>
        <dbReference type="PROSITE" id="PS50006"/>
    </source>
</evidence>
<dbReference type="SUPFAM" id="SSF49879">
    <property type="entry name" value="SMAD/FHA domain"/>
    <property type="match status" value="1"/>
</dbReference>
<dbReference type="CDD" id="cd00060">
    <property type="entry name" value="FHA"/>
    <property type="match status" value="1"/>
</dbReference>
<feature type="compositionally biased region" description="Low complexity" evidence="2">
    <location>
        <begin position="272"/>
        <end position="285"/>
    </location>
</feature>
<dbReference type="InterPro" id="IPR000253">
    <property type="entry name" value="FHA_dom"/>
</dbReference>
<dbReference type="EMBL" id="CP045529">
    <property type="protein sequence ID" value="QFU97241.1"/>
    <property type="molecule type" value="Genomic_DNA"/>
</dbReference>
<organism evidence="4 5">
    <name type="scientific">Luteimicrobium xylanilyticum</name>
    <dbReference type="NCBI Taxonomy" id="1133546"/>
    <lineage>
        <taxon>Bacteria</taxon>
        <taxon>Bacillati</taxon>
        <taxon>Actinomycetota</taxon>
        <taxon>Actinomycetes</taxon>
        <taxon>Micrococcales</taxon>
        <taxon>Luteimicrobium</taxon>
    </lineage>
</organism>
<sequence length="578" mass="57533">MSGTTAGRTARYVPGAGNVVLRGDVLVALPYAPAERAAAVWDALDGAAGVMDALQVLSGTFDAGLAALPPFAIVVLTSGGRAHVLVRGDVEVHVDGRDGRAELHGRDVSTWTERAVDGVDGVQVRLGASSGAAGDAEAGPTTLPLVGGVVRAKAVVWGSPSWAQDADAGPEVAAEPSTADAPADDAPPTVDLAKPAPDEDAAPQADDEAGPGDVPQAVPGLVTAVPGLPAFVPTTPAPAVGEAVATVAVPSELTLAPMETIAPGADAPGTSAPDAVGPAAEAAEPPVEDAVDGGDDYQSLWETTIHRSVEEAAVRVDESEESGEGAPGAAPSAGGGLVSGVPQDLPSADAPADPDGPDGFDHDGHTVMGSSVSDLRAVAAAAAAQLAASGELPAFSAPPAPPAPSGPAAAPGEQPVVGPQLVARLCVSGHANPPSRERCAVCGLALSGETQAVARPALGRVCVTIGEGGEPQVFPLDRPLVVGRRPRSPKNANQGGEGALHRIVTVPSPQQDISRSHVEVRLEGWNVLAVDLNTTNGTTLLRPGQSPLRMHPGDPLLVVSGDVVDLGDGVALAFEDVP</sequence>
<keyword evidence="4" id="KW-0456">Lyase</keyword>
<dbReference type="InterPro" id="IPR008984">
    <property type="entry name" value="SMAD_FHA_dom_sf"/>
</dbReference>
<dbReference type="PROSITE" id="PS50006">
    <property type="entry name" value="FHA_DOMAIN"/>
    <property type="match status" value="1"/>
</dbReference>